<dbReference type="InterPro" id="IPR036691">
    <property type="entry name" value="Endo/exonu/phosph_ase_sf"/>
</dbReference>
<evidence type="ECO:0000256" key="4">
    <source>
        <dbReference type="ARBA" id="ARBA00022801"/>
    </source>
</evidence>
<dbReference type="CDD" id="cd10281">
    <property type="entry name" value="Nape_like_AP-endo"/>
    <property type="match status" value="1"/>
</dbReference>
<dbReference type="EC" id="3.1.11.2" evidence="7"/>
<dbReference type="InterPro" id="IPR005135">
    <property type="entry name" value="Endo/exonuclease/phosphatase"/>
</dbReference>
<keyword evidence="8" id="KW-1185">Reference proteome</keyword>
<evidence type="ECO:0000256" key="5">
    <source>
        <dbReference type="ARBA" id="ARBA00022842"/>
    </source>
</evidence>
<dbReference type="RefSeq" id="WP_310174064.1">
    <property type="nucleotide sequence ID" value="NZ_BAABHE010000003.1"/>
</dbReference>
<keyword evidence="3" id="KW-0479">Metal-binding</keyword>
<evidence type="ECO:0000313" key="8">
    <source>
        <dbReference type="Proteomes" id="UP001183794"/>
    </source>
</evidence>
<evidence type="ECO:0000259" key="6">
    <source>
        <dbReference type="Pfam" id="PF03372"/>
    </source>
</evidence>
<dbReference type="NCBIfam" id="TIGR00633">
    <property type="entry name" value="xth"/>
    <property type="match status" value="1"/>
</dbReference>
<dbReference type="Pfam" id="PF03372">
    <property type="entry name" value="Exo_endo_phos"/>
    <property type="match status" value="1"/>
</dbReference>
<keyword evidence="4 7" id="KW-0378">Hydrolase</keyword>
<evidence type="ECO:0000256" key="2">
    <source>
        <dbReference type="ARBA" id="ARBA00007092"/>
    </source>
</evidence>
<keyword evidence="5" id="KW-0460">Magnesium</keyword>
<dbReference type="PROSITE" id="PS51435">
    <property type="entry name" value="AP_NUCLEASE_F1_4"/>
    <property type="match status" value="1"/>
</dbReference>
<dbReference type="Gene3D" id="3.60.10.10">
    <property type="entry name" value="Endonuclease/exonuclease/phosphatase"/>
    <property type="match status" value="1"/>
</dbReference>
<evidence type="ECO:0000313" key="7">
    <source>
        <dbReference type="EMBL" id="MDR7347637.1"/>
    </source>
</evidence>
<comment type="caution">
    <text evidence="7">The sequence shown here is derived from an EMBL/GenBank/DDBJ whole genome shotgun (WGS) entry which is preliminary data.</text>
</comment>
<proteinExistence type="inferred from homology"/>
<protein>
    <submittedName>
        <fullName evidence="7">Exodeoxyribonuclease-3</fullName>
        <ecNumber evidence="7">3.1.11.2</ecNumber>
    </submittedName>
</protein>
<organism evidence="7 8">
    <name type="scientific">Enteractinococcus fodinae</name>
    <dbReference type="NCBI Taxonomy" id="684663"/>
    <lineage>
        <taxon>Bacteria</taxon>
        <taxon>Bacillati</taxon>
        <taxon>Actinomycetota</taxon>
        <taxon>Actinomycetes</taxon>
        <taxon>Micrococcales</taxon>
        <taxon>Micrococcaceae</taxon>
    </lineage>
</organism>
<dbReference type="PANTHER" id="PTHR43250:SF2">
    <property type="entry name" value="EXODEOXYRIBONUCLEASE III"/>
    <property type="match status" value="1"/>
</dbReference>
<dbReference type="InterPro" id="IPR004808">
    <property type="entry name" value="AP_endonuc_1"/>
</dbReference>
<dbReference type="GO" id="GO:0008311">
    <property type="term" value="F:double-stranded DNA 3'-5' DNA exonuclease activity"/>
    <property type="evidence" value="ECO:0007669"/>
    <property type="project" value="UniProtKB-EC"/>
</dbReference>
<reference evidence="7 8" key="1">
    <citation type="submission" date="2023-07" db="EMBL/GenBank/DDBJ databases">
        <title>Sequencing the genomes of 1000 actinobacteria strains.</title>
        <authorList>
            <person name="Klenk H.-P."/>
        </authorList>
    </citation>
    <scope>NUCLEOTIDE SEQUENCE [LARGE SCALE GENOMIC DNA]</scope>
    <source>
        <strain evidence="7 8">DSM 22966</strain>
    </source>
</reference>
<feature type="domain" description="Endonuclease/exonuclease/phosphatase" evidence="6">
    <location>
        <begin position="17"/>
        <end position="275"/>
    </location>
</feature>
<sequence length="284" mass="31659">MHSNAADPKADNTLRVATVNVNGIRAAHKRDMASWFAGRNIDIITLQEVRAPEDILTKLLTEIVGDEWESVYIHADEAEAKGRAGVAIASRLKPLETRTGLADGINDSGRWVEADFNTPDGSQLSVASVYVHSGEVDTPRQDDKYEFLDAMVDYLPAMKARNNQSVITGDLNVGHTELDIKNWKGNVKNAGFLPEERAYFDKFFSPDELNWVDVGRCVAGNVPGPYTWWSYRGKAFDNDAGWRIDYQAATPPLAHKVTKAVVDRAPSYDKRFSDHSPLVVDYQF</sequence>
<dbReference type="EMBL" id="JAVDYJ010000001">
    <property type="protein sequence ID" value="MDR7347637.1"/>
    <property type="molecule type" value="Genomic_DNA"/>
</dbReference>
<name>A0ABU2B204_9MICC</name>
<comment type="similarity">
    <text evidence="2">Belongs to the DNA repair enzymes AP/ExoA family.</text>
</comment>
<dbReference type="InterPro" id="IPR037493">
    <property type="entry name" value="ExoIII-like"/>
</dbReference>
<dbReference type="SUPFAM" id="SSF56219">
    <property type="entry name" value="DNase I-like"/>
    <property type="match status" value="1"/>
</dbReference>
<gene>
    <name evidence="7" type="ORF">J2S62_001894</name>
</gene>
<dbReference type="PANTHER" id="PTHR43250">
    <property type="entry name" value="EXODEOXYRIBONUCLEASE III"/>
    <property type="match status" value="1"/>
</dbReference>
<comment type="cofactor">
    <cofactor evidence="1">
        <name>Mg(2+)</name>
        <dbReference type="ChEBI" id="CHEBI:18420"/>
    </cofactor>
</comment>
<evidence type="ECO:0000256" key="1">
    <source>
        <dbReference type="ARBA" id="ARBA00001946"/>
    </source>
</evidence>
<dbReference type="Proteomes" id="UP001183794">
    <property type="component" value="Unassembled WGS sequence"/>
</dbReference>
<accession>A0ABU2B204</accession>
<evidence type="ECO:0000256" key="3">
    <source>
        <dbReference type="ARBA" id="ARBA00022723"/>
    </source>
</evidence>